<gene>
    <name evidence="2" type="ORF">FH752_10395</name>
</gene>
<accession>A0A844I4X9</accession>
<organism evidence="2 3">
    <name type="scientific">Marinobacter adhaerens</name>
    <dbReference type="NCBI Taxonomy" id="1033846"/>
    <lineage>
        <taxon>Bacteria</taxon>
        <taxon>Pseudomonadati</taxon>
        <taxon>Pseudomonadota</taxon>
        <taxon>Gammaproteobacteria</taxon>
        <taxon>Pseudomonadales</taxon>
        <taxon>Marinobacteraceae</taxon>
        <taxon>Marinobacter</taxon>
    </lineage>
</organism>
<dbReference type="InterPro" id="IPR036928">
    <property type="entry name" value="AS_sf"/>
</dbReference>
<evidence type="ECO:0000313" key="3">
    <source>
        <dbReference type="Proteomes" id="UP000431462"/>
    </source>
</evidence>
<dbReference type="InterPro" id="IPR023631">
    <property type="entry name" value="Amidase_dom"/>
</dbReference>
<comment type="caution">
    <text evidence="2">The sequence shown here is derived from an EMBL/GenBank/DDBJ whole genome shotgun (WGS) entry which is preliminary data.</text>
</comment>
<dbReference type="PANTHER" id="PTHR11895:SF176">
    <property type="entry name" value="AMIDASE AMID-RELATED"/>
    <property type="match status" value="1"/>
</dbReference>
<sequence>MADSPLLLPLREQHSRLRDGRLSARTVVEAAVDAHQRRGKHDNAYITWNGDGAFANAAAVDCVLTNGGDAGPLMGCAVSVKDNYGVPGFPIYAGASERLPEKWEKAGPVVEVLLSQLPSLMGKTHTVELAFGGLGTNAHWGAPRNPWDEVSQRVPGGSSSGAGVSLVGGTASLALGSDTAGSIRIPASMTGVAGLKLTAGRWSIDQIVPLSPTLDTPGLMAFRVDDLAFAFEAMDAAGSKAGRGKSFELDLADLTFGVPERYFWECCSPGVAEAVETAIRSLESAGARIVKLDLPGAEEVFELFQRGGIAAAELASFLHTENTGLMNRLDRNVALRVEEAQNIPAWEYVHRRQVIDQLSEMAKPYIKKVDAILTPTVAITPPALSDLKDECEYKKSNMLALRNTVVANFLGLCALTMPVGQDRTGMPVGLQVIGGGNEETFLLEVGRAIERELGTGLDILGTPPEPGTRDRLS</sequence>
<dbReference type="Proteomes" id="UP000431462">
    <property type="component" value="Unassembled WGS sequence"/>
</dbReference>
<protein>
    <submittedName>
        <fullName evidence="2">Amidase</fullName>
    </submittedName>
</protein>
<dbReference type="InterPro" id="IPR000120">
    <property type="entry name" value="Amidase"/>
</dbReference>
<dbReference type="AlphaFoldDB" id="A0A844I4X9"/>
<dbReference type="GO" id="GO:0003824">
    <property type="term" value="F:catalytic activity"/>
    <property type="evidence" value="ECO:0007669"/>
    <property type="project" value="InterPro"/>
</dbReference>
<dbReference type="Pfam" id="PF01425">
    <property type="entry name" value="Amidase"/>
    <property type="match status" value="1"/>
</dbReference>
<proteinExistence type="predicted"/>
<feature type="domain" description="Amidase" evidence="1">
    <location>
        <begin position="27"/>
        <end position="442"/>
    </location>
</feature>
<evidence type="ECO:0000313" key="2">
    <source>
        <dbReference type="EMBL" id="MTI99017.1"/>
    </source>
</evidence>
<dbReference type="Gene3D" id="3.90.1300.10">
    <property type="entry name" value="Amidase signature (AS) domain"/>
    <property type="match status" value="1"/>
</dbReference>
<dbReference type="PANTHER" id="PTHR11895">
    <property type="entry name" value="TRANSAMIDASE"/>
    <property type="match status" value="1"/>
</dbReference>
<evidence type="ECO:0000259" key="1">
    <source>
        <dbReference type="Pfam" id="PF01425"/>
    </source>
</evidence>
<reference evidence="2 3" key="1">
    <citation type="submission" date="2019-06" db="EMBL/GenBank/DDBJ databases">
        <title>Enrichment of Autotrophic Halophilic Microorganisms from Red Sea Brine Pool Using Microbial Electrosynthesis System.</title>
        <authorList>
            <person name="Alqahtani M.F."/>
            <person name="Bajracharya S."/>
            <person name="Katuri K.P."/>
            <person name="Ali M."/>
            <person name="Saikaly P.E."/>
        </authorList>
    </citation>
    <scope>NUCLEOTIDE SEQUENCE [LARGE SCALE GENOMIC DNA]</scope>
    <source>
        <strain evidence="2">MES15</strain>
    </source>
</reference>
<name>A0A844I4X9_9GAMM</name>
<dbReference type="EMBL" id="VENC01000010">
    <property type="protein sequence ID" value="MTI99017.1"/>
    <property type="molecule type" value="Genomic_DNA"/>
</dbReference>
<dbReference type="SUPFAM" id="SSF75304">
    <property type="entry name" value="Amidase signature (AS) enzymes"/>
    <property type="match status" value="1"/>
</dbReference>